<gene>
    <name evidence="4" type="ORF">ACFQJ4_13895</name>
</gene>
<dbReference type="GeneID" id="79268124"/>
<feature type="domain" description="Leucine-binding protein" evidence="3">
    <location>
        <begin position="61"/>
        <end position="368"/>
    </location>
</feature>
<dbReference type="PANTHER" id="PTHR30483">
    <property type="entry name" value="LEUCINE-SPECIFIC-BINDING PROTEIN"/>
    <property type="match status" value="1"/>
</dbReference>
<proteinExistence type="predicted"/>
<dbReference type="PROSITE" id="PS51318">
    <property type="entry name" value="TAT"/>
    <property type="match status" value="1"/>
</dbReference>
<evidence type="ECO:0000256" key="1">
    <source>
        <dbReference type="ARBA" id="ARBA00022729"/>
    </source>
</evidence>
<dbReference type="PANTHER" id="PTHR30483:SF6">
    <property type="entry name" value="PERIPLASMIC BINDING PROTEIN OF ABC TRANSPORTER FOR NATURAL AMINO ACIDS"/>
    <property type="match status" value="1"/>
</dbReference>
<organism evidence="4 5">
    <name type="scientific">Halosegnis marinus</name>
    <dbReference type="NCBI Taxonomy" id="3034023"/>
    <lineage>
        <taxon>Archaea</taxon>
        <taxon>Methanobacteriati</taxon>
        <taxon>Methanobacteriota</taxon>
        <taxon>Stenosarchaea group</taxon>
        <taxon>Halobacteria</taxon>
        <taxon>Halobacteriales</taxon>
        <taxon>Natronomonadaceae</taxon>
        <taxon>Halosegnis</taxon>
    </lineage>
</organism>
<dbReference type="Gene3D" id="3.40.50.2300">
    <property type="match status" value="2"/>
</dbReference>
<evidence type="ECO:0000313" key="5">
    <source>
        <dbReference type="Proteomes" id="UP001596398"/>
    </source>
</evidence>
<keyword evidence="5" id="KW-1185">Reference proteome</keyword>
<dbReference type="SUPFAM" id="SSF53822">
    <property type="entry name" value="Periplasmic binding protein-like I"/>
    <property type="match status" value="1"/>
</dbReference>
<evidence type="ECO:0000313" key="4">
    <source>
        <dbReference type="EMBL" id="MFC7236405.1"/>
    </source>
</evidence>
<dbReference type="InterPro" id="IPR028082">
    <property type="entry name" value="Peripla_BP_I"/>
</dbReference>
<keyword evidence="1" id="KW-0732">Signal</keyword>
<evidence type="ECO:0000259" key="3">
    <source>
        <dbReference type="Pfam" id="PF13458"/>
    </source>
</evidence>
<dbReference type="EMBL" id="JBHTAP010000001">
    <property type="protein sequence ID" value="MFC7236405.1"/>
    <property type="molecule type" value="Genomic_DNA"/>
</dbReference>
<name>A0ABD5ZT52_9EURY</name>
<feature type="region of interest" description="Disordered" evidence="2">
    <location>
        <begin position="30"/>
        <end position="54"/>
    </location>
</feature>
<dbReference type="InterPro" id="IPR028081">
    <property type="entry name" value="Leu-bd"/>
</dbReference>
<dbReference type="CDD" id="cd06346">
    <property type="entry name" value="PBP1_ABC_ligand_binding-like"/>
    <property type="match status" value="1"/>
</dbReference>
<comment type="caution">
    <text evidence="4">The sequence shown here is derived from an EMBL/GenBank/DDBJ whole genome shotgun (WGS) entry which is preliminary data.</text>
</comment>
<dbReference type="Proteomes" id="UP001596398">
    <property type="component" value="Unassembled WGS sequence"/>
</dbReference>
<dbReference type="Pfam" id="PF13458">
    <property type="entry name" value="Peripla_BP_6"/>
    <property type="match status" value="1"/>
</dbReference>
<dbReference type="RefSeq" id="WP_276234562.1">
    <property type="nucleotide sequence ID" value="NZ_CP119802.1"/>
</dbReference>
<protein>
    <submittedName>
        <fullName evidence="4">ABC transporter substrate-binding protein</fullName>
    </submittedName>
</protein>
<dbReference type="InterPro" id="IPR051010">
    <property type="entry name" value="BCAA_transport"/>
</dbReference>
<sequence>MEQELDRRQVMKALGAAGITVGLAGCSSGGDATETDTDGGNGNGGATATDSDGGMEGFEARVGVLMPETGDLGSLGVLIRDGALLAGTQINDAGVEVTVDNQVEDTQTDPQAGISGAEALVNGGYPAVVGPASSNVNLAVAQEVYIPNAVVGMSPSSTAPAVTNLDDNDFIFRTCPSDLLQGPVMAEVAANRLGGSTSSALFLNDAYGQALKDSYVAAFEELDGQVINEVSFEPGQASYSSQWAEALNDNPDVVMVVGFPESGIQIFRDYYGEYASDNDADILVPDGLIDDDLPDEVDNDMANVTGTAPATAGPGAEFFNNSFQEQYDTQPGPFSAQAYDAMAVLVLAAAAAGENDGTAVRDNIRAVANPDGTEVTPGNLAEGAVMAMNGESVNYQGASGAVSFDDNGDLQAATYDILEVQDRDFEPVDQIEFSG</sequence>
<reference evidence="4 5" key="1">
    <citation type="journal article" date="2019" name="Int. J. Syst. Evol. Microbiol.">
        <title>The Global Catalogue of Microorganisms (GCM) 10K type strain sequencing project: providing services to taxonomists for standard genome sequencing and annotation.</title>
        <authorList>
            <consortium name="The Broad Institute Genomics Platform"/>
            <consortium name="The Broad Institute Genome Sequencing Center for Infectious Disease"/>
            <person name="Wu L."/>
            <person name="Ma J."/>
        </authorList>
    </citation>
    <scope>NUCLEOTIDE SEQUENCE [LARGE SCALE GENOMIC DNA]</scope>
    <source>
        <strain evidence="4 5">DT85</strain>
    </source>
</reference>
<dbReference type="InterPro" id="IPR006311">
    <property type="entry name" value="TAT_signal"/>
</dbReference>
<evidence type="ECO:0000256" key="2">
    <source>
        <dbReference type="SAM" id="MobiDB-lite"/>
    </source>
</evidence>
<accession>A0ABD5ZT52</accession>
<dbReference type="AlphaFoldDB" id="A0ABD5ZT52"/>
<dbReference type="PROSITE" id="PS51257">
    <property type="entry name" value="PROKAR_LIPOPROTEIN"/>
    <property type="match status" value="1"/>
</dbReference>